<dbReference type="EMBL" id="JAVFWL010000001">
    <property type="protein sequence ID" value="KAK6729059.1"/>
    <property type="molecule type" value="Genomic_DNA"/>
</dbReference>
<gene>
    <name evidence="1" type="primary">Necator_chrI.g2361</name>
    <name evidence="1" type="ORF">RB195_006234</name>
</gene>
<proteinExistence type="predicted"/>
<reference evidence="1 2" key="1">
    <citation type="submission" date="2023-08" db="EMBL/GenBank/DDBJ databases">
        <title>A Necator americanus chromosomal reference genome.</title>
        <authorList>
            <person name="Ilik V."/>
            <person name="Petrzelkova K.J."/>
            <person name="Pardy F."/>
            <person name="Fuh T."/>
            <person name="Niatou-Singa F.S."/>
            <person name="Gouil Q."/>
            <person name="Baker L."/>
            <person name="Ritchie M.E."/>
            <person name="Jex A.R."/>
            <person name="Gazzola D."/>
            <person name="Li H."/>
            <person name="Toshio Fujiwara R."/>
            <person name="Zhan B."/>
            <person name="Aroian R.V."/>
            <person name="Pafco B."/>
            <person name="Schwarz E.M."/>
        </authorList>
    </citation>
    <scope>NUCLEOTIDE SEQUENCE [LARGE SCALE GENOMIC DNA]</scope>
    <source>
        <strain evidence="1 2">Aroian</strain>
        <tissue evidence="1">Whole animal</tissue>
    </source>
</reference>
<accession>A0ABR1BV83</accession>
<organism evidence="1 2">
    <name type="scientific">Necator americanus</name>
    <name type="common">Human hookworm</name>
    <dbReference type="NCBI Taxonomy" id="51031"/>
    <lineage>
        <taxon>Eukaryota</taxon>
        <taxon>Metazoa</taxon>
        <taxon>Ecdysozoa</taxon>
        <taxon>Nematoda</taxon>
        <taxon>Chromadorea</taxon>
        <taxon>Rhabditida</taxon>
        <taxon>Rhabditina</taxon>
        <taxon>Rhabditomorpha</taxon>
        <taxon>Strongyloidea</taxon>
        <taxon>Ancylostomatidae</taxon>
        <taxon>Bunostominae</taxon>
        <taxon>Necator</taxon>
    </lineage>
</organism>
<comment type="caution">
    <text evidence="1">The sequence shown here is derived from an EMBL/GenBank/DDBJ whole genome shotgun (WGS) entry which is preliminary data.</text>
</comment>
<sequence length="71" mass="8120">MARGRYEHLAPPSKVAEVNRLRFFGHILRRSADRLVQRVLRSLSYSSWKKPPKTEVLDIGGERGPEDTQCG</sequence>
<evidence type="ECO:0000313" key="2">
    <source>
        <dbReference type="Proteomes" id="UP001303046"/>
    </source>
</evidence>
<name>A0ABR1BV83_NECAM</name>
<evidence type="ECO:0000313" key="1">
    <source>
        <dbReference type="EMBL" id="KAK6729059.1"/>
    </source>
</evidence>
<protein>
    <submittedName>
        <fullName evidence="1">Uncharacterized protein</fullName>
    </submittedName>
</protein>
<dbReference type="Proteomes" id="UP001303046">
    <property type="component" value="Unassembled WGS sequence"/>
</dbReference>
<keyword evidence="2" id="KW-1185">Reference proteome</keyword>